<dbReference type="PROSITE" id="PS51257">
    <property type="entry name" value="PROKAR_LIPOPROTEIN"/>
    <property type="match status" value="1"/>
</dbReference>
<dbReference type="GO" id="GO:0033922">
    <property type="term" value="F:peptidoglycan beta-N-acetylmuramidase activity"/>
    <property type="evidence" value="ECO:0007669"/>
    <property type="project" value="InterPro"/>
</dbReference>
<dbReference type="InterPro" id="IPR048502">
    <property type="entry name" value="NamZ_N"/>
</dbReference>
<feature type="domain" description="Peptidoglycan beta-N-acetylmuramidase NamZ N-terminal" evidence="2">
    <location>
        <begin position="73"/>
        <end position="270"/>
    </location>
</feature>
<dbReference type="AlphaFoldDB" id="A0A6J4RZV4"/>
<protein>
    <submittedName>
        <fullName evidence="4">Protein YzbB</fullName>
    </submittedName>
</protein>
<evidence type="ECO:0000259" key="2">
    <source>
        <dbReference type="Pfam" id="PF07075"/>
    </source>
</evidence>
<dbReference type="PANTHER" id="PTHR42915">
    <property type="entry name" value="HYPOTHETICAL 460 KDA PROTEIN IN FEUA-SIGW INTERGENIC REGION [PRECURSOR]"/>
    <property type="match status" value="1"/>
</dbReference>
<dbReference type="InterPro" id="IPR008302">
    <property type="entry name" value="NamZ"/>
</dbReference>
<feature type="domain" description="Peptidoglycan beta-N-acetylmuramidase NamZ C-terminal" evidence="3">
    <location>
        <begin position="274"/>
        <end position="427"/>
    </location>
</feature>
<gene>
    <name evidence="4" type="ORF">AVDCRST_MAG85-574</name>
</gene>
<evidence type="ECO:0000256" key="1">
    <source>
        <dbReference type="SAM" id="MobiDB-lite"/>
    </source>
</evidence>
<dbReference type="Pfam" id="PF07075">
    <property type="entry name" value="NamZ_N"/>
    <property type="match status" value="1"/>
</dbReference>
<feature type="compositionally biased region" description="Low complexity" evidence="1">
    <location>
        <begin position="28"/>
        <end position="43"/>
    </location>
</feature>
<proteinExistence type="predicted"/>
<dbReference type="Pfam" id="PF20732">
    <property type="entry name" value="NamZ_C"/>
    <property type="match status" value="1"/>
</dbReference>
<dbReference type="Gene3D" id="3.90.1150.140">
    <property type="match status" value="1"/>
</dbReference>
<dbReference type="EMBL" id="CADCVT010000059">
    <property type="protein sequence ID" value="CAA9479446.1"/>
    <property type="molecule type" value="Genomic_DNA"/>
</dbReference>
<evidence type="ECO:0000259" key="3">
    <source>
        <dbReference type="Pfam" id="PF20732"/>
    </source>
</evidence>
<dbReference type="Gene3D" id="3.40.50.12170">
    <property type="entry name" value="Uncharacterised protein PF07075, DUF1343"/>
    <property type="match status" value="1"/>
</dbReference>
<reference evidence="4" key="1">
    <citation type="submission" date="2020-02" db="EMBL/GenBank/DDBJ databases">
        <authorList>
            <person name="Meier V. D."/>
        </authorList>
    </citation>
    <scope>NUCLEOTIDE SEQUENCE</scope>
    <source>
        <strain evidence="4">AVDCRST_MAG85</strain>
    </source>
</reference>
<organism evidence="4">
    <name type="scientific">uncultured Solirubrobacteraceae bacterium</name>
    <dbReference type="NCBI Taxonomy" id="1162706"/>
    <lineage>
        <taxon>Bacteria</taxon>
        <taxon>Bacillati</taxon>
        <taxon>Actinomycetota</taxon>
        <taxon>Thermoleophilia</taxon>
        <taxon>Solirubrobacterales</taxon>
        <taxon>Solirubrobacteraceae</taxon>
        <taxon>environmental samples</taxon>
    </lineage>
</organism>
<accession>A0A6J4RZV4</accession>
<sequence length="427" mass="45915">MVRRLLTAASVVVAVAGCGEQQRGEPRAATTGATTPTITATDPVPAPTPTPAVRIGAEELGSPAGRRLRGLRVGLIANRASVTSDGRSSVRALRDHGVRVVRLFSPEHGYGTQGAAGAQQDDSRAFGVPVVSLYGANKAPTARDLRGLDALVYDLQDVGVRFYTYVSTEILAMRAAARAGVPFVVLDRPNPLGGELVAGPVRNGPRTFVATAPGPLVYGLTSGEMARYVNAEIRPRAKLTVIRMRGWRRDMTWPDTGRPWTPPSPGLRTPQAALTYPGLALFEGTSVSVGGGTRRSYQMLCAPWLKGREIAAGASKLGIPATPLTVVPRPVKSAREPKFRGRRCRGALLHPGGERINGYEVGLGMLLKLRRSRRFRWLQGGEQTDAILGTPAFRRRVDAGWSLQRILAAEAPAVRAWRARRAPYLLY</sequence>
<dbReference type="InterPro" id="IPR048503">
    <property type="entry name" value="NamZ_C"/>
</dbReference>
<dbReference type="PANTHER" id="PTHR42915:SF1">
    <property type="entry name" value="PEPTIDOGLYCAN BETA-N-ACETYLMURAMIDASE NAMZ"/>
    <property type="match status" value="1"/>
</dbReference>
<name>A0A6J4RZV4_9ACTN</name>
<evidence type="ECO:0000313" key="4">
    <source>
        <dbReference type="EMBL" id="CAA9479446.1"/>
    </source>
</evidence>
<feature type="region of interest" description="Disordered" evidence="1">
    <location>
        <begin position="20"/>
        <end position="47"/>
    </location>
</feature>
<dbReference type="PIRSF" id="PIRSF016719">
    <property type="entry name" value="UCP016719"/>
    <property type="match status" value="1"/>
</dbReference>